<gene>
    <name evidence="9" type="ORF">QR721_06090</name>
</gene>
<dbReference type="Pfam" id="PF04347">
    <property type="entry name" value="FliO"/>
    <property type="match status" value="1"/>
</dbReference>
<keyword evidence="9" id="KW-0969">Cilium</keyword>
<protein>
    <submittedName>
        <fullName evidence="9">Flagellar biosynthetic protein FliO</fullName>
    </submittedName>
</protein>
<keyword evidence="9" id="KW-0966">Cell projection</keyword>
<reference evidence="9" key="1">
    <citation type="submission" date="2023-06" db="EMBL/GenBank/DDBJ databases">
        <title>A Treasure from Seagulls: Isolation and Description of Aciduricobacillus qingdaonensis gen. nov., sp. nov., a Rare Obligately Uric Acid-utilizing Member in the Family Bacillaceae.</title>
        <authorList>
            <person name="Liu W."/>
            <person name="Wang B."/>
        </authorList>
    </citation>
    <scope>NUCLEOTIDE SEQUENCE</scope>
    <source>
        <strain evidence="9">44XB</strain>
    </source>
</reference>
<proteinExistence type="predicted"/>
<evidence type="ECO:0000256" key="7">
    <source>
        <dbReference type="SAM" id="Phobius"/>
    </source>
</evidence>
<dbReference type="InterPro" id="IPR022781">
    <property type="entry name" value="Flagellar_biosynth_FliO"/>
</dbReference>
<feature type="transmembrane region" description="Helical" evidence="7">
    <location>
        <begin position="83"/>
        <end position="102"/>
    </location>
</feature>
<keyword evidence="5 7" id="KW-0472">Membrane</keyword>
<keyword evidence="2" id="KW-1003">Cell membrane</keyword>
<evidence type="ECO:0000313" key="9">
    <source>
        <dbReference type="EMBL" id="WLV25773.1"/>
    </source>
</evidence>
<feature type="region of interest" description="Disordered" evidence="6">
    <location>
        <begin position="45"/>
        <end position="71"/>
    </location>
</feature>
<evidence type="ECO:0000256" key="3">
    <source>
        <dbReference type="ARBA" id="ARBA00022692"/>
    </source>
</evidence>
<evidence type="ECO:0000256" key="4">
    <source>
        <dbReference type="ARBA" id="ARBA00022989"/>
    </source>
</evidence>
<dbReference type="Proteomes" id="UP001180087">
    <property type="component" value="Chromosome"/>
</dbReference>
<name>A0ABY9L1U5_9BACI</name>
<sequence length="222" mass="24881">MKKRMCFGILMALLFLLCLPLHPTLAKDANVKDCFEGKGDCSQLGGKVPSEKGKPEKNSDETGNQQAKKDVDSISPGTSLVKMFLALIVILVLIYGTLKFLSSRTRSFQQNRTMQNLGGISVGQNKSVQLVRIGNKLYMIGVGDNVELLQEIEDEDVRQEMLREVNDSISGGASEMFSNLFAKSPTSSKNKLKINFITELDRLKANRNKLIRKREEEEERHE</sequence>
<feature type="chain" id="PRO_5047077559" evidence="8">
    <location>
        <begin position="27"/>
        <end position="222"/>
    </location>
</feature>
<dbReference type="RefSeq" id="WP_348029567.1">
    <property type="nucleotide sequence ID" value="NZ_CP129113.1"/>
</dbReference>
<keyword evidence="9" id="KW-0282">Flagellum</keyword>
<dbReference type="EMBL" id="CP129113">
    <property type="protein sequence ID" value="WLV25773.1"/>
    <property type="molecule type" value="Genomic_DNA"/>
</dbReference>
<evidence type="ECO:0000256" key="5">
    <source>
        <dbReference type="ARBA" id="ARBA00023136"/>
    </source>
</evidence>
<keyword evidence="3 7" id="KW-0812">Transmembrane</keyword>
<evidence type="ECO:0000256" key="1">
    <source>
        <dbReference type="ARBA" id="ARBA00004236"/>
    </source>
</evidence>
<comment type="subcellular location">
    <subcellularLocation>
        <location evidence="1">Cell membrane</location>
    </subcellularLocation>
</comment>
<evidence type="ECO:0000256" key="6">
    <source>
        <dbReference type="SAM" id="MobiDB-lite"/>
    </source>
</evidence>
<keyword evidence="4 7" id="KW-1133">Transmembrane helix</keyword>
<evidence type="ECO:0000313" key="10">
    <source>
        <dbReference type="Proteomes" id="UP001180087"/>
    </source>
</evidence>
<organism evidence="9 10">
    <name type="scientific">Aciduricibacillus chroicocephali</name>
    <dbReference type="NCBI Taxonomy" id="3054939"/>
    <lineage>
        <taxon>Bacteria</taxon>
        <taxon>Bacillati</taxon>
        <taxon>Bacillota</taxon>
        <taxon>Bacilli</taxon>
        <taxon>Bacillales</taxon>
        <taxon>Bacillaceae</taxon>
        <taxon>Aciduricibacillus</taxon>
    </lineage>
</organism>
<keyword evidence="10" id="KW-1185">Reference proteome</keyword>
<feature type="compositionally biased region" description="Basic and acidic residues" evidence="6">
    <location>
        <begin position="49"/>
        <end position="60"/>
    </location>
</feature>
<keyword evidence="8" id="KW-0732">Signal</keyword>
<feature type="signal peptide" evidence="8">
    <location>
        <begin position="1"/>
        <end position="26"/>
    </location>
</feature>
<accession>A0ABY9L1U5</accession>
<evidence type="ECO:0000256" key="8">
    <source>
        <dbReference type="SAM" id="SignalP"/>
    </source>
</evidence>
<evidence type="ECO:0000256" key="2">
    <source>
        <dbReference type="ARBA" id="ARBA00022475"/>
    </source>
</evidence>